<gene>
    <name evidence="2" type="ORF">EUB48_00875</name>
</gene>
<name>A0A515D6I7_9BURK</name>
<accession>A0A515D6I7</accession>
<proteinExistence type="predicted"/>
<dbReference type="PROSITE" id="PS51257">
    <property type="entry name" value="PROKAR_LIPOPROTEIN"/>
    <property type="match status" value="1"/>
</dbReference>
<dbReference type="InterPro" id="IPR036514">
    <property type="entry name" value="SGNH_hydro_sf"/>
</dbReference>
<dbReference type="CDD" id="cd01847">
    <property type="entry name" value="Triacylglycerol_lipase_like"/>
    <property type="match status" value="1"/>
</dbReference>
<sequence>MTGNWLRRIIMLAACASVALLAGCGSSVESALAPSRFISFGDAFSDVGNLGVNNKYTVNDGSVNNWTQQLAASYGLSIAPSRSGGLGYAQGNARITITPDAAGSTATKTVTQQIDAFLASNTLQPNDVVLINGGISDIVAEWEAMTAGTETQAQMTANVTQAAKDLGAQVQRLVNAGAQHVVLVGTYDLSVSPWAAAIGQPRLNSLLSKTTVNFNNALLLSVVNLGANVLYVDAAFYFNIVTAAPAGYAPLGTTGNSPTPAPVCTSVDPGPGIGIGANQVNSSLCTTSTLLPGVDYTTYLFADPLYFAPSAQRLFGTSAFTKVSQRW</sequence>
<organism evidence="2 3">
    <name type="scientific">Rhodoferax sediminis</name>
    <dbReference type="NCBI Taxonomy" id="2509614"/>
    <lineage>
        <taxon>Bacteria</taxon>
        <taxon>Pseudomonadati</taxon>
        <taxon>Pseudomonadota</taxon>
        <taxon>Betaproteobacteria</taxon>
        <taxon>Burkholderiales</taxon>
        <taxon>Comamonadaceae</taxon>
        <taxon>Rhodoferax</taxon>
    </lineage>
</organism>
<feature type="signal peptide" evidence="1">
    <location>
        <begin position="1"/>
        <end position="22"/>
    </location>
</feature>
<reference evidence="2 3" key="1">
    <citation type="submission" date="2019-01" db="EMBL/GenBank/DDBJ databases">
        <title>Genomic insights into a novel species Rhodoferax sp.</title>
        <authorList>
            <person name="Jin L."/>
        </authorList>
    </citation>
    <scope>NUCLEOTIDE SEQUENCE [LARGE SCALE GENOMIC DNA]</scope>
    <source>
        <strain evidence="2 3">CHu59-6-5</strain>
    </source>
</reference>
<dbReference type="Proteomes" id="UP000316798">
    <property type="component" value="Chromosome"/>
</dbReference>
<dbReference type="KEGG" id="rhf:EUB48_00875"/>
<dbReference type="GO" id="GO:0016788">
    <property type="term" value="F:hydrolase activity, acting on ester bonds"/>
    <property type="evidence" value="ECO:0007669"/>
    <property type="project" value="InterPro"/>
</dbReference>
<dbReference type="Pfam" id="PF00657">
    <property type="entry name" value="Lipase_GDSL"/>
    <property type="match status" value="1"/>
</dbReference>
<feature type="chain" id="PRO_5021744228" evidence="1">
    <location>
        <begin position="23"/>
        <end position="327"/>
    </location>
</feature>
<dbReference type="Gene3D" id="3.40.50.1110">
    <property type="entry name" value="SGNH hydrolase"/>
    <property type="match status" value="1"/>
</dbReference>
<dbReference type="EMBL" id="CP035503">
    <property type="protein sequence ID" value="QDL36007.1"/>
    <property type="molecule type" value="Genomic_DNA"/>
</dbReference>
<keyword evidence="3" id="KW-1185">Reference proteome</keyword>
<evidence type="ECO:0000313" key="3">
    <source>
        <dbReference type="Proteomes" id="UP000316798"/>
    </source>
</evidence>
<evidence type="ECO:0000313" key="2">
    <source>
        <dbReference type="EMBL" id="QDL36007.1"/>
    </source>
</evidence>
<evidence type="ECO:0000256" key="1">
    <source>
        <dbReference type="SAM" id="SignalP"/>
    </source>
</evidence>
<keyword evidence="1" id="KW-0732">Signal</keyword>
<dbReference type="AlphaFoldDB" id="A0A515D6I7"/>
<dbReference type="InterPro" id="IPR001087">
    <property type="entry name" value="GDSL"/>
</dbReference>
<dbReference type="RefSeq" id="WP_142817105.1">
    <property type="nucleotide sequence ID" value="NZ_CP035503.1"/>
</dbReference>
<protein>
    <submittedName>
        <fullName evidence="2">GDSL family lipase</fullName>
    </submittedName>
</protein>
<dbReference type="OrthoDB" id="9148933at2"/>